<protein>
    <submittedName>
        <fullName evidence="1">Uncharacterized protein</fullName>
    </submittedName>
</protein>
<dbReference type="AlphaFoldDB" id="A0A8J2KZQ1"/>
<dbReference type="Proteomes" id="UP000708208">
    <property type="component" value="Unassembled WGS sequence"/>
</dbReference>
<reference evidence="1" key="1">
    <citation type="submission" date="2021-06" db="EMBL/GenBank/DDBJ databases">
        <authorList>
            <person name="Hodson N. C."/>
            <person name="Mongue J. A."/>
            <person name="Jaron S. K."/>
        </authorList>
    </citation>
    <scope>NUCLEOTIDE SEQUENCE</scope>
</reference>
<evidence type="ECO:0000313" key="2">
    <source>
        <dbReference type="Proteomes" id="UP000708208"/>
    </source>
</evidence>
<name>A0A8J2KZQ1_9HEXA</name>
<dbReference type="EMBL" id="CAJVCH010533204">
    <property type="protein sequence ID" value="CAG7824536.1"/>
    <property type="molecule type" value="Genomic_DNA"/>
</dbReference>
<keyword evidence="2" id="KW-1185">Reference proteome</keyword>
<sequence length="172" mass="19770">MMPDRSWEEIESLMEEVAVGKRSEWYVLEVAPGFFQEGGRVNFSSGSSASLYITSHSTPEYSNSMKQVEKQCIPLFRKTYTVSKYQLEERYASAGYSRPADEGKSAYGWMTALEKFKMRTFILKANNVEIMKGTNKRKKAAEQLPSDKTGIEWIWRPIIISEENTSSEHKEI</sequence>
<organism evidence="1 2">
    <name type="scientific">Allacma fusca</name>
    <dbReference type="NCBI Taxonomy" id="39272"/>
    <lineage>
        <taxon>Eukaryota</taxon>
        <taxon>Metazoa</taxon>
        <taxon>Ecdysozoa</taxon>
        <taxon>Arthropoda</taxon>
        <taxon>Hexapoda</taxon>
        <taxon>Collembola</taxon>
        <taxon>Symphypleona</taxon>
        <taxon>Sminthuridae</taxon>
        <taxon>Allacma</taxon>
    </lineage>
</organism>
<accession>A0A8J2KZQ1</accession>
<evidence type="ECO:0000313" key="1">
    <source>
        <dbReference type="EMBL" id="CAG7824536.1"/>
    </source>
</evidence>
<proteinExistence type="predicted"/>
<gene>
    <name evidence="1" type="ORF">AFUS01_LOCUS34687</name>
</gene>
<comment type="caution">
    <text evidence="1">The sequence shown here is derived from an EMBL/GenBank/DDBJ whole genome shotgun (WGS) entry which is preliminary data.</text>
</comment>